<dbReference type="EMBL" id="CP042593">
    <property type="protein sequence ID" value="QED48625.1"/>
    <property type="molecule type" value="Genomic_DNA"/>
</dbReference>
<proteinExistence type="predicted"/>
<dbReference type="OrthoDB" id="2854036at2"/>
<dbReference type="Proteomes" id="UP000321555">
    <property type="component" value="Chromosome"/>
</dbReference>
<dbReference type="KEGG" id="bda:FSZ17_15985"/>
<dbReference type="AlphaFoldDB" id="A0A5B8Z6C0"/>
<accession>A0A5B8Z6C0</accession>
<evidence type="ECO:0000313" key="1">
    <source>
        <dbReference type="EMBL" id="QED48625.1"/>
    </source>
</evidence>
<organism evidence="1 2">
    <name type="scientific">Cytobacillus dafuensis</name>
    <name type="common">Bacillus dafuensis</name>
    <dbReference type="NCBI Taxonomy" id="1742359"/>
    <lineage>
        <taxon>Bacteria</taxon>
        <taxon>Bacillati</taxon>
        <taxon>Bacillota</taxon>
        <taxon>Bacilli</taxon>
        <taxon>Bacillales</taxon>
        <taxon>Bacillaceae</taxon>
        <taxon>Cytobacillus</taxon>
    </lineage>
</organism>
<dbReference type="STRING" id="1742359.GCA_001439625_02361"/>
<reference evidence="2" key="1">
    <citation type="submission" date="2019-08" db="EMBL/GenBank/DDBJ databases">
        <authorList>
            <person name="Zheng X."/>
        </authorList>
    </citation>
    <scope>NUCLEOTIDE SEQUENCE [LARGE SCALE GENOMIC DNA]</scope>
    <source>
        <strain evidence="2">FJAT-25496</strain>
    </source>
</reference>
<evidence type="ECO:0000313" key="2">
    <source>
        <dbReference type="Proteomes" id="UP000321555"/>
    </source>
</evidence>
<sequence>MKIIFAVEANNIIEEVPEFMELLVKETKVFDFHDLIFMFETYEEARHAEELLLEADLFENHFELLLVDNGEKGETFSDFGFDTPNQTYLLKELLCSFFIIGGDEDSIRMAVLQLDEHLLYKSVHEKETVYFVESHLIELVKGIADAYDIKVSFFELDKQVKKI</sequence>
<dbReference type="RefSeq" id="WP_057771558.1">
    <property type="nucleotide sequence ID" value="NZ_CP042593.1"/>
</dbReference>
<name>A0A5B8Z6C0_CYTDA</name>
<keyword evidence="2" id="KW-1185">Reference proteome</keyword>
<protein>
    <submittedName>
        <fullName evidence="1">Uncharacterized protein</fullName>
    </submittedName>
</protein>
<gene>
    <name evidence="1" type="ORF">FSZ17_15985</name>
</gene>